<dbReference type="InterPro" id="IPR029068">
    <property type="entry name" value="Glyas_Bleomycin-R_OHBP_Dase"/>
</dbReference>
<accession>A0A7T1F9A9</accession>
<dbReference type="Gene3D" id="3.10.180.10">
    <property type="entry name" value="2,3-Dihydroxybiphenyl 1,2-Dioxygenase, domain 1"/>
    <property type="match status" value="1"/>
</dbReference>
<feature type="domain" description="VOC" evidence="1">
    <location>
        <begin position="2"/>
        <end position="125"/>
    </location>
</feature>
<organism evidence="2 3">
    <name type="scientific">Staphylococcus lloydii</name>
    <dbReference type="NCBI Taxonomy" id="2781774"/>
    <lineage>
        <taxon>Bacteria</taxon>
        <taxon>Bacillati</taxon>
        <taxon>Bacillota</taxon>
        <taxon>Bacilli</taxon>
        <taxon>Bacillales</taxon>
        <taxon>Staphylococcaceae</taxon>
        <taxon>Staphylococcus</taxon>
    </lineage>
</organism>
<dbReference type="AlphaFoldDB" id="A0A7T1F9A9"/>
<dbReference type="SUPFAM" id="SSF54593">
    <property type="entry name" value="Glyoxalase/Bleomycin resistance protein/Dihydroxybiphenyl dioxygenase"/>
    <property type="match status" value="1"/>
</dbReference>
<gene>
    <name evidence="2" type="ORF">ISP08_12270</name>
</gene>
<dbReference type="InterPro" id="IPR037523">
    <property type="entry name" value="VOC_core"/>
</dbReference>
<dbReference type="EMBL" id="CP064056">
    <property type="protein sequence ID" value="QPM75075.1"/>
    <property type="molecule type" value="Genomic_DNA"/>
</dbReference>
<protein>
    <submittedName>
        <fullName evidence="2">VOC family protein</fullName>
    </submittedName>
</protein>
<reference evidence="2 3" key="1">
    <citation type="submission" date="2020-10" db="EMBL/GenBank/DDBJ databases">
        <title>Closed genome sequences of Staphylococcus lloydii sp. nov. and Staphylococcus durrellii sp. nov. Isolated from Captive Fruit Bats (Pteropus livingstonii).</title>
        <authorList>
            <person name="Fountain K."/>
        </authorList>
    </citation>
    <scope>NUCLEOTIDE SEQUENCE [LARGE SCALE GENOMIC DNA]</scope>
    <source>
        <strain evidence="2 3">23_2_7_LY</strain>
    </source>
</reference>
<evidence type="ECO:0000313" key="2">
    <source>
        <dbReference type="EMBL" id="QPM75075.1"/>
    </source>
</evidence>
<evidence type="ECO:0000313" key="3">
    <source>
        <dbReference type="Proteomes" id="UP000594455"/>
    </source>
</evidence>
<evidence type="ECO:0000259" key="1">
    <source>
        <dbReference type="PROSITE" id="PS51819"/>
    </source>
</evidence>
<proteinExistence type="predicted"/>
<dbReference type="Pfam" id="PF12681">
    <property type="entry name" value="Glyoxalase_2"/>
    <property type="match status" value="1"/>
</dbReference>
<dbReference type="RefSeq" id="WP_195718823.1">
    <property type="nucleotide sequence ID" value="NZ_CP064056.1"/>
</dbReference>
<dbReference type="Proteomes" id="UP000594455">
    <property type="component" value="Chromosome"/>
</dbReference>
<dbReference type="InterPro" id="IPR025870">
    <property type="entry name" value="Glyoxalase-like_dom"/>
</dbReference>
<keyword evidence="3" id="KW-1185">Reference proteome</keyword>
<name>A0A7T1F9A9_9STAP</name>
<dbReference type="PROSITE" id="PS51819">
    <property type="entry name" value="VOC"/>
    <property type="match status" value="1"/>
</dbReference>
<dbReference type="KEGG" id="sllo:ISP08_12270"/>
<sequence>MKITNIRLLTNDFENMFNFYHDILKATCVFGNKQGNYADFDFAGVYLSLFDKQLMVEALKLDDQLGNEHYNTQMIIIEADNLEKLYNQLKNDVNVLDEPTEQQEWGIKCFHVTDPDNNIIEFYEGL</sequence>